<evidence type="ECO:0000313" key="7">
    <source>
        <dbReference type="Proteomes" id="UP001597102"/>
    </source>
</evidence>
<dbReference type="InterPro" id="IPR010583">
    <property type="entry name" value="MipA"/>
</dbReference>
<gene>
    <name evidence="6" type="ORF">ACFQ2F_12485</name>
</gene>
<reference evidence="7" key="1">
    <citation type="journal article" date="2019" name="Int. J. Syst. Evol. Microbiol.">
        <title>The Global Catalogue of Microorganisms (GCM) 10K type strain sequencing project: providing services to taxonomists for standard genome sequencing and annotation.</title>
        <authorList>
            <consortium name="The Broad Institute Genomics Platform"/>
            <consortium name="The Broad Institute Genome Sequencing Center for Infectious Disease"/>
            <person name="Wu L."/>
            <person name="Ma J."/>
        </authorList>
    </citation>
    <scope>NUCLEOTIDE SEQUENCE [LARGE SCALE GENOMIC DNA]</scope>
    <source>
        <strain evidence="7">CCUG 61697</strain>
    </source>
</reference>
<comment type="caution">
    <text evidence="6">The sequence shown here is derived from an EMBL/GenBank/DDBJ whole genome shotgun (WGS) entry which is preliminary data.</text>
</comment>
<evidence type="ECO:0000256" key="1">
    <source>
        <dbReference type="ARBA" id="ARBA00004442"/>
    </source>
</evidence>
<evidence type="ECO:0000313" key="6">
    <source>
        <dbReference type="EMBL" id="MFD0987915.1"/>
    </source>
</evidence>
<dbReference type="RefSeq" id="WP_379090338.1">
    <property type="nucleotide sequence ID" value="NZ_JBHTJO010000001.1"/>
</dbReference>
<comment type="similarity">
    <text evidence="2">Belongs to the MipA/OmpV family.</text>
</comment>
<evidence type="ECO:0000256" key="5">
    <source>
        <dbReference type="ARBA" id="ARBA00023237"/>
    </source>
</evidence>
<dbReference type="Gene3D" id="2.40.160.20">
    <property type="match status" value="1"/>
</dbReference>
<keyword evidence="5" id="KW-0998">Cell outer membrane</keyword>
<evidence type="ECO:0000256" key="3">
    <source>
        <dbReference type="ARBA" id="ARBA00022729"/>
    </source>
</evidence>
<organism evidence="6 7">
    <name type="scientific">Methyloligella solikamskensis</name>
    <dbReference type="NCBI Taxonomy" id="1177756"/>
    <lineage>
        <taxon>Bacteria</taxon>
        <taxon>Pseudomonadati</taxon>
        <taxon>Pseudomonadota</taxon>
        <taxon>Alphaproteobacteria</taxon>
        <taxon>Hyphomicrobiales</taxon>
        <taxon>Hyphomicrobiaceae</taxon>
        <taxon>Methyloligella</taxon>
    </lineage>
</organism>
<dbReference type="Pfam" id="PF06629">
    <property type="entry name" value="MipA"/>
    <property type="match status" value="1"/>
</dbReference>
<evidence type="ECO:0000256" key="4">
    <source>
        <dbReference type="ARBA" id="ARBA00023136"/>
    </source>
</evidence>
<accession>A0ABW3JBT8</accession>
<comment type="subcellular location">
    <subcellularLocation>
        <location evidence="1">Cell outer membrane</location>
    </subcellularLocation>
</comment>
<sequence>MSAGLFCAPAALADGVSEHRKTVALGGAGIVKPKYEGSDEHEWLGIPIIIPKLSPVDDSKPSLFKQVRQRIEFHGLDDIRIRAIGGDLFEAGLVTGWMTEREQNDGDLLRGWGDIDGGLVLGGYAGVNIGEFEFDAAILDRVTGDAGGPEFRFGVQTEREVTEKITLVTRLGTTVASSDYMQTYFGVTPSQAARSEAGLQSYDPDAGFKDVYVELGAEYDFSERWLMKGGVRYGRLVGDAADSPVVETPDQLSGIFGVAYRFNLPN</sequence>
<dbReference type="InterPro" id="IPR011250">
    <property type="entry name" value="OMP/PagP_B-barrel"/>
</dbReference>
<dbReference type="SUPFAM" id="SSF56925">
    <property type="entry name" value="OMPA-like"/>
    <property type="match status" value="1"/>
</dbReference>
<dbReference type="EMBL" id="JBHTJO010000001">
    <property type="protein sequence ID" value="MFD0987915.1"/>
    <property type="molecule type" value="Genomic_DNA"/>
</dbReference>
<protein>
    <submittedName>
        <fullName evidence="6">MipA/OmpV family protein</fullName>
    </submittedName>
</protein>
<proteinExistence type="inferred from homology"/>
<name>A0ABW3JBT8_9HYPH</name>
<dbReference type="PANTHER" id="PTHR38776">
    <property type="entry name" value="MLTA-INTERACTING PROTEIN-RELATED"/>
    <property type="match status" value="1"/>
</dbReference>
<keyword evidence="4" id="KW-0472">Membrane</keyword>
<keyword evidence="3" id="KW-0732">Signal</keyword>
<dbReference type="Proteomes" id="UP001597102">
    <property type="component" value="Unassembled WGS sequence"/>
</dbReference>
<dbReference type="PANTHER" id="PTHR38776:SF1">
    <property type="entry name" value="MLTA-INTERACTING PROTEIN-RELATED"/>
    <property type="match status" value="1"/>
</dbReference>
<evidence type="ECO:0000256" key="2">
    <source>
        <dbReference type="ARBA" id="ARBA00005722"/>
    </source>
</evidence>
<keyword evidence="7" id="KW-1185">Reference proteome</keyword>